<dbReference type="Pfam" id="PF13280">
    <property type="entry name" value="WYL"/>
    <property type="match status" value="1"/>
</dbReference>
<dbReference type="Pfam" id="PF25583">
    <property type="entry name" value="WCX"/>
    <property type="match status" value="1"/>
</dbReference>
<dbReference type="PANTHER" id="PTHR34580:SF3">
    <property type="entry name" value="PROTEIN PAFB"/>
    <property type="match status" value="1"/>
</dbReference>
<sequence length="330" mass="38002">MTKISIERMTKIVRLIRKKGAAPKAYLLEQLEISDASLKRDIEFLRVRMGCPLDWDRSKRGYVIRDELAEGGKFELPGVWFDSSEVFALLAMLHLVAGVQPGLLEEHVGPLKSRLREMLAAGASSAKPIEHRLRLIHFAPRKVEPKHFQLIAGALLDGKRLHLVYWNRDRKERTERVISPQKLVHYRENWLLDSWCHEKNQLRSFALEAIESVRVVNEAAHEVSPALMQEHFRAGYGIFAGPAAHRARLKFTPERAQWVSKELWHHDQTSSFLPDGSYIMEVPYSNDQELVMDLMRHSPEVEVLAPPELRHRLWTALQAAAEKNRPEAVQ</sequence>
<dbReference type="EMBL" id="QFOD01000031">
    <property type="protein sequence ID" value="PZP27377.1"/>
    <property type="molecule type" value="Genomic_DNA"/>
</dbReference>
<organism evidence="3 4">
    <name type="scientific">Roseateles depolymerans</name>
    <dbReference type="NCBI Taxonomy" id="76731"/>
    <lineage>
        <taxon>Bacteria</taxon>
        <taxon>Pseudomonadati</taxon>
        <taxon>Pseudomonadota</taxon>
        <taxon>Betaproteobacteria</taxon>
        <taxon>Burkholderiales</taxon>
        <taxon>Sphaerotilaceae</taxon>
        <taxon>Roseateles</taxon>
    </lineage>
</organism>
<protein>
    <submittedName>
        <fullName evidence="3">DNA-binding transcriptional regulator</fullName>
    </submittedName>
</protein>
<evidence type="ECO:0000313" key="4">
    <source>
        <dbReference type="Proteomes" id="UP000249633"/>
    </source>
</evidence>
<dbReference type="InterPro" id="IPR057727">
    <property type="entry name" value="WCX_dom"/>
</dbReference>
<proteinExistence type="predicted"/>
<name>A0A2W5DE53_9BURK</name>
<gene>
    <name evidence="3" type="ORF">DI603_22140</name>
</gene>
<keyword evidence="3" id="KW-0238">DNA-binding</keyword>
<dbReference type="Proteomes" id="UP000249633">
    <property type="component" value="Unassembled WGS sequence"/>
</dbReference>
<feature type="domain" description="WCX" evidence="2">
    <location>
        <begin position="244"/>
        <end position="321"/>
    </location>
</feature>
<dbReference type="InterPro" id="IPR026881">
    <property type="entry name" value="WYL_dom"/>
</dbReference>
<dbReference type="GO" id="GO:0003677">
    <property type="term" value="F:DNA binding"/>
    <property type="evidence" value="ECO:0007669"/>
    <property type="project" value="UniProtKB-KW"/>
</dbReference>
<dbReference type="PROSITE" id="PS52050">
    <property type="entry name" value="WYL"/>
    <property type="match status" value="1"/>
</dbReference>
<evidence type="ECO:0000259" key="1">
    <source>
        <dbReference type="Pfam" id="PF13280"/>
    </source>
</evidence>
<reference evidence="3 4" key="1">
    <citation type="submission" date="2017-08" db="EMBL/GenBank/DDBJ databases">
        <title>Infants hospitalized years apart are colonized by the same room-sourced microbial strains.</title>
        <authorList>
            <person name="Brooks B."/>
            <person name="Olm M.R."/>
            <person name="Firek B.A."/>
            <person name="Baker R."/>
            <person name="Thomas B.C."/>
            <person name="Morowitz M.J."/>
            <person name="Banfield J.F."/>
        </authorList>
    </citation>
    <scope>NUCLEOTIDE SEQUENCE [LARGE SCALE GENOMIC DNA]</scope>
    <source>
        <strain evidence="3">S2_012_000_R2_81</strain>
    </source>
</reference>
<accession>A0A2W5DE53</accession>
<dbReference type="AlphaFoldDB" id="A0A2W5DE53"/>
<evidence type="ECO:0000313" key="3">
    <source>
        <dbReference type="EMBL" id="PZP27377.1"/>
    </source>
</evidence>
<dbReference type="InterPro" id="IPR051534">
    <property type="entry name" value="CBASS_pafABC_assoc_protein"/>
</dbReference>
<feature type="domain" description="WYL" evidence="1">
    <location>
        <begin position="147"/>
        <end position="215"/>
    </location>
</feature>
<evidence type="ECO:0000259" key="2">
    <source>
        <dbReference type="Pfam" id="PF25583"/>
    </source>
</evidence>
<dbReference type="PANTHER" id="PTHR34580">
    <property type="match status" value="1"/>
</dbReference>
<comment type="caution">
    <text evidence="3">The sequence shown here is derived from an EMBL/GenBank/DDBJ whole genome shotgun (WGS) entry which is preliminary data.</text>
</comment>